<dbReference type="Pfam" id="PF12787">
    <property type="entry name" value="EcsC"/>
    <property type="match status" value="1"/>
</dbReference>
<dbReference type="EMBL" id="DYXE01000081">
    <property type="protein sequence ID" value="HJH50503.1"/>
    <property type="molecule type" value="Genomic_DNA"/>
</dbReference>
<accession>A0A9D2VZ35</accession>
<evidence type="ECO:0000313" key="1">
    <source>
        <dbReference type="EMBL" id="HJH50503.1"/>
    </source>
</evidence>
<evidence type="ECO:0000313" key="2">
    <source>
        <dbReference type="Proteomes" id="UP000813420"/>
    </source>
</evidence>
<dbReference type="RefSeq" id="WP_277272363.1">
    <property type="nucleotide sequence ID" value="NZ_DYXE01000081.1"/>
</dbReference>
<reference evidence="1" key="2">
    <citation type="submission" date="2021-09" db="EMBL/GenBank/DDBJ databases">
        <authorList>
            <person name="Gilroy R."/>
        </authorList>
    </citation>
    <scope>NUCLEOTIDE SEQUENCE</scope>
    <source>
        <strain evidence="1">USAMLcec4-12693</strain>
    </source>
</reference>
<protein>
    <submittedName>
        <fullName evidence="1">EcsC family protein</fullName>
    </submittedName>
</protein>
<sequence>MFRQNRWEKEWTALKKKEARYLMRRREEKTSSALQQKLEEKIPEKLEETLNTAFIKAFDLVFEKGTGLIEKTYNKDQQKTDYQVREYAAGLKESRKTVKAFGRQSQGTRMKNLMISGVEGVGLGLLGIGLPDIPLFTAVILKSVYEIALSYGFEYESEKEQWFILKMIETALKKGEELERNNSLLNAWIDQNGIGETVKGRKEQSKETAAALAEALLYMKFLQGIPVVGIAGGAADTVYLKKITDYAELKYKRRFLRKKI</sequence>
<proteinExistence type="predicted"/>
<dbReference type="AlphaFoldDB" id="A0A9D2VZ35"/>
<dbReference type="PANTHER" id="PTHR41260">
    <property type="entry name" value="PROTEIN ECSC"/>
    <property type="match status" value="1"/>
</dbReference>
<dbReference type="PANTHER" id="PTHR41260:SF1">
    <property type="entry name" value="PROTEIN ECSC"/>
    <property type="match status" value="1"/>
</dbReference>
<comment type="caution">
    <text evidence="1">The sequence shown here is derived from an EMBL/GenBank/DDBJ whole genome shotgun (WGS) entry which is preliminary data.</text>
</comment>
<reference evidence="1" key="1">
    <citation type="journal article" date="2021" name="PeerJ">
        <title>Extensive microbial diversity within the chicken gut microbiome revealed by metagenomics and culture.</title>
        <authorList>
            <person name="Gilroy R."/>
            <person name="Ravi A."/>
            <person name="Getino M."/>
            <person name="Pursley I."/>
            <person name="Horton D.L."/>
            <person name="Alikhan N.F."/>
            <person name="Baker D."/>
            <person name="Gharbi K."/>
            <person name="Hall N."/>
            <person name="Watson M."/>
            <person name="Adriaenssens E.M."/>
            <person name="Foster-Nyarko E."/>
            <person name="Jarju S."/>
            <person name="Secka A."/>
            <person name="Antonio M."/>
            <person name="Oren A."/>
            <person name="Chaudhuri R.R."/>
            <person name="La Ragione R."/>
            <person name="Hildebrand F."/>
            <person name="Pallen M.J."/>
        </authorList>
    </citation>
    <scope>NUCLEOTIDE SEQUENCE</scope>
    <source>
        <strain evidence="1">USAMLcec4-12693</strain>
    </source>
</reference>
<organism evidence="1 2">
    <name type="scientific">Merdimonas faecis</name>
    <dbReference type="NCBI Taxonomy" id="1653435"/>
    <lineage>
        <taxon>Bacteria</taxon>
        <taxon>Bacillati</taxon>
        <taxon>Bacillota</taxon>
        <taxon>Clostridia</taxon>
        <taxon>Lachnospirales</taxon>
        <taxon>Lachnospiraceae</taxon>
        <taxon>Merdimonas</taxon>
    </lineage>
</organism>
<name>A0A9D2VZ35_9FIRM</name>
<dbReference type="Proteomes" id="UP000813420">
    <property type="component" value="Unassembled WGS sequence"/>
</dbReference>
<gene>
    <name evidence="1" type="ORF">K8V39_09585</name>
</gene>
<dbReference type="InterPro" id="IPR024787">
    <property type="entry name" value="EcsC"/>
</dbReference>